<evidence type="ECO:0000256" key="2">
    <source>
        <dbReference type="PROSITE-ProRule" id="PRU00168"/>
    </source>
</evidence>
<evidence type="ECO:0000313" key="5">
    <source>
        <dbReference type="Proteomes" id="UP001566132"/>
    </source>
</evidence>
<dbReference type="PANTHER" id="PTHR23113:SF368">
    <property type="entry name" value="CELL DIVISION CONTROL PROTEIN 25"/>
    <property type="match status" value="1"/>
</dbReference>
<dbReference type="SMART" id="SM00147">
    <property type="entry name" value="RasGEF"/>
    <property type="match status" value="1"/>
</dbReference>
<keyword evidence="5" id="KW-1185">Reference proteome</keyword>
<dbReference type="SUPFAM" id="SSF48366">
    <property type="entry name" value="Ras GEF"/>
    <property type="match status" value="1"/>
</dbReference>
<evidence type="ECO:0000313" key="4">
    <source>
        <dbReference type="EMBL" id="KAL1509882.1"/>
    </source>
</evidence>
<dbReference type="InterPro" id="IPR023578">
    <property type="entry name" value="Ras_GEF_dom_sf"/>
</dbReference>
<comment type="caution">
    <text evidence="4">The sequence shown here is derived from an EMBL/GenBank/DDBJ whole genome shotgun (WGS) entry which is preliminary data.</text>
</comment>
<evidence type="ECO:0000256" key="1">
    <source>
        <dbReference type="ARBA" id="ARBA00022658"/>
    </source>
</evidence>
<dbReference type="InterPro" id="IPR001895">
    <property type="entry name" value="RASGEF_cat_dom"/>
</dbReference>
<sequence length="862" mass="100500">METSFFIQKCEQYRFSGLTPSKLILAADILPPIQFENVTFNPYVDPELETFELIAIYPVQCVNLSIYRRKRRQALKARFCNNRVLYFELGGFERRNMFWNLWCEKVKFLCPGDSEMSCSETSVATSSTTDSSLYLVERKMVTTLNGIKQLWCKFGPNFAIDTHFINQVVNTKNLGNKWTDRHLYLGKDFQENILDYKPIVELPRLPDKSKKKKARSKPKLNYPCLTQEKHLTFGDSVQVNRFGSGVLEGCGTGLYLTVDDYITPTGNSTSLIKSTSSEPSLKGEYTSTITDYELLAETAVLIWELYGYSQFNMKYRHRRRYGFSPKPLFLYGLGPWNVNKGDKMSLQLKRAVSDVNLQNLNTEKQLKLPVSRRQLYATVSCSILIDNDYPASRRSNNSIINAPKKPVVVFWTPGYWYRPISAKDAYNQLQNHLKKIQACHESKPDTKNSLFCLGRRCRKHHFMIKLKKKRNKKFKEDSDEDDFLFQKKLKTRKRYSLISSVLKSKIEESLHLWDDGNDSDETPLQRLKRLLKIDVATTAWDFNSTTLAQQLTIIDKDLFLKISISELENLLWQQSAKNAPNIAAMIAFSYRISCLIASEILRQDMEKARARLIARFVNVANKCHRMSNFHSCRSVLGGLQNPAIFRLRKTWAYVRKKHSTKYQLFEFLSRLYRDPRMPSFQKTFFLLSQNPPFMPFIGHIISKLLDKIPAYKIQTLERQFSFCTTKSYKSNTSLQTTPQNPINQQFHNLFSKLFKVFANNAISHTTTDEKSNYRKEKLKNKSVKLGSKSVKFKGLYEYFEPFDQYSDNRPERLLETIDLLERSQLGAMHYNYDCNDIARSFLLKARYFDDQDNFFNSIKLEQ</sequence>
<dbReference type="AlphaFoldDB" id="A0ABD1F3Q5"/>
<dbReference type="Gene3D" id="1.10.840.10">
    <property type="entry name" value="Ras guanine-nucleotide exchange factors catalytic domain"/>
    <property type="match status" value="1"/>
</dbReference>
<keyword evidence="1 2" id="KW-0344">Guanine-nucleotide releasing factor</keyword>
<dbReference type="InterPro" id="IPR008937">
    <property type="entry name" value="Ras-like_GEF"/>
</dbReference>
<dbReference type="Pfam" id="PF00617">
    <property type="entry name" value="RasGEF"/>
    <property type="match status" value="1"/>
</dbReference>
<gene>
    <name evidence="4" type="ORF">ABEB36_004553</name>
</gene>
<proteinExistence type="predicted"/>
<dbReference type="PROSITE" id="PS50009">
    <property type="entry name" value="RASGEF_CAT"/>
    <property type="match status" value="1"/>
</dbReference>
<accession>A0ABD1F3Q5</accession>
<evidence type="ECO:0000259" key="3">
    <source>
        <dbReference type="PROSITE" id="PS50009"/>
    </source>
</evidence>
<name>A0ABD1F3Q5_HYPHA</name>
<dbReference type="Proteomes" id="UP001566132">
    <property type="component" value="Unassembled WGS sequence"/>
</dbReference>
<organism evidence="4 5">
    <name type="scientific">Hypothenemus hampei</name>
    <name type="common">Coffee berry borer</name>
    <dbReference type="NCBI Taxonomy" id="57062"/>
    <lineage>
        <taxon>Eukaryota</taxon>
        <taxon>Metazoa</taxon>
        <taxon>Ecdysozoa</taxon>
        <taxon>Arthropoda</taxon>
        <taxon>Hexapoda</taxon>
        <taxon>Insecta</taxon>
        <taxon>Pterygota</taxon>
        <taxon>Neoptera</taxon>
        <taxon>Endopterygota</taxon>
        <taxon>Coleoptera</taxon>
        <taxon>Polyphaga</taxon>
        <taxon>Cucujiformia</taxon>
        <taxon>Curculionidae</taxon>
        <taxon>Scolytinae</taxon>
        <taxon>Hypothenemus</taxon>
    </lineage>
</organism>
<dbReference type="InterPro" id="IPR036964">
    <property type="entry name" value="RASGEF_cat_dom_sf"/>
</dbReference>
<dbReference type="GO" id="GO:0005085">
    <property type="term" value="F:guanyl-nucleotide exchange factor activity"/>
    <property type="evidence" value="ECO:0007669"/>
    <property type="project" value="UniProtKB-KW"/>
</dbReference>
<reference evidence="4 5" key="1">
    <citation type="submission" date="2024-05" db="EMBL/GenBank/DDBJ databases">
        <title>Genetic variation in Jamaican populations of the coffee berry borer (Hypothenemus hampei).</title>
        <authorList>
            <person name="Errbii M."/>
            <person name="Myrie A."/>
        </authorList>
    </citation>
    <scope>NUCLEOTIDE SEQUENCE [LARGE SCALE GENOMIC DNA]</scope>
    <source>
        <strain evidence="4">JA-Hopewell-2020-01-JO</strain>
        <tissue evidence="4">Whole body</tissue>
    </source>
</reference>
<feature type="domain" description="Ras-GEF" evidence="3">
    <location>
        <begin position="543"/>
        <end position="777"/>
    </location>
</feature>
<protein>
    <recommendedName>
        <fullName evidence="3">Ras-GEF domain-containing protein</fullName>
    </recommendedName>
</protein>
<dbReference type="EMBL" id="JBDJPC010000003">
    <property type="protein sequence ID" value="KAL1509882.1"/>
    <property type="molecule type" value="Genomic_DNA"/>
</dbReference>
<dbReference type="PANTHER" id="PTHR23113">
    <property type="entry name" value="GUANINE NUCLEOTIDE EXCHANGE FACTOR"/>
    <property type="match status" value="1"/>
</dbReference>